<gene>
    <name evidence="3" type="ORF">GCM10022268_20680</name>
</gene>
<name>A0ABP7DXG7_9SPHN</name>
<dbReference type="PANTHER" id="PTHR43625:SF40">
    <property type="entry name" value="ALDO-KETO REDUCTASE YAKC [NADP(+)]"/>
    <property type="match status" value="1"/>
</dbReference>
<organism evidence="3 4">
    <name type="scientific">Sphingomonas cynarae</name>
    <dbReference type="NCBI Taxonomy" id="930197"/>
    <lineage>
        <taxon>Bacteria</taxon>
        <taxon>Pseudomonadati</taxon>
        <taxon>Pseudomonadota</taxon>
        <taxon>Alphaproteobacteria</taxon>
        <taxon>Sphingomonadales</taxon>
        <taxon>Sphingomonadaceae</taxon>
        <taxon>Sphingomonas</taxon>
    </lineage>
</organism>
<evidence type="ECO:0000313" key="4">
    <source>
        <dbReference type="Proteomes" id="UP001500523"/>
    </source>
</evidence>
<dbReference type="Proteomes" id="UP001500523">
    <property type="component" value="Unassembled WGS sequence"/>
</dbReference>
<evidence type="ECO:0000313" key="3">
    <source>
        <dbReference type="EMBL" id="GAA3711540.1"/>
    </source>
</evidence>
<keyword evidence="4" id="KW-1185">Reference proteome</keyword>
<accession>A0ABP7DXG7</accession>
<dbReference type="InterPro" id="IPR036812">
    <property type="entry name" value="NAD(P)_OxRdtase_dom_sf"/>
</dbReference>
<proteinExistence type="predicted"/>
<dbReference type="PANTHER" id="PTHR43625">
    <property type="entry name" value="AFLATOXIN B1 ALDEHYDE REDUCTASE"/>
    <property type="match status" value="1"/>
</dbReference>
<dbReference type="InterPro" id="IPR050791">
    <property type="entry name" value="Aldo-Keto_reductase"/>
</dbReference>
<dbReference type="EMBL" id="BAABBF010000004">
    <property type="protein sequence ID" value="GAA3711540.1"/>
    <property type="molecule type" value="Genomic_DNA"/>
</dbReference>
<dbReference type="Gene3D" id="3.20.20.100">
    <property type="entry name" value="NADP-dependent oxidoreductase domain"/>
    <property type="match status" value="1"/>
</dbReference>
<comment type="caution">
    <text evidence="3">The sequence shown here is derived from an EMBL/GenBank/DDBJ whole genome shotgun (WGS) entry which is preliminary data.</text>
</comment>
<protein>
    <submittedName>
        <fullName evidence="3">Aldo/keto reductase</fullName>
    </submittedName>
</protein>
<keyword evidence="1" id="KW-0560">Oxidoreductase</keyword>
<dbReference type="InterPro" id="IPR023210">
    <property type="entry name" value="NADP_OxRdtase_dom"/>
</dbReference>
<dbReference type="SUPFAM" id="SSF51430">
    <property type="entry name" value="NAD(P)-linked oxidoreductase"/>
    <property type="match status" value="1"/>
</dbReference>
<feature type="domain" description="NADP-dependent oxidoreductase" evidence="2">
    <location>
        <begin position="12"/>
        <end position="285"/>
    </location>
</feature>
<reference evidence="4" key="1">
    <citation type="journal article" date="2019" name="Int. J. Syst. Evol. Microbiol.">
        <title>The Global Catalogue of Microorganisms (GCM) 10K type strain sequencing project: providing services to taxonomists for standard genome sequencing and annotation.</title>
        <authorList>
            <consortium name="The Broad Institute Genomics Platform"/>
            <consortium name="The Broad Institute Genome Sequencing Center for Infectious Disease"/>
            <person name="Wu L."/>
            <person name="Ma J."/>
        </authorList>
    </citation>
    <scope>NUCLEOTIDE SEQUENCE [LARGE SCALE GENOMIC DNA]</scope>
    <source>
        <strain evidence="4">JCM 17498</strain>
    </source>
</reference>
<dbReference type="PRINTS" id="PR00069">
    <property type="entry name" value="ALDKETRDTASE"/>
</dbReference>
<dbReference type="InterPro" id="IPR020471">
    <property type="entry name" value="AKR"/>
</dbReference>
<dbReference type="Pfam" id="PF00248">
    <property type="entry name" value="Aldo_ket_red"/>
    <property type="match status" value="1"/>
</dbReference>
<sequence>MGLNHGYGDFPGEADASRLLNHALDAGVTMLDTAALYGDGENERLVARAVGHRRREYTLASKCVLGMFDGKRGLDGRPEAIARTLDEALARLRTDHIDLYYLHRLDRNVPIEESVGALARAVEAGKIGAIGLSEMSAATIRRAHAVHPIAAIQTEFSPCVRNAEVAVFDACAELGIGFVAFSPVCRGLLAGAIKAADYPAGDLRGNLPRFTEPNLSHNLKLVARFDAVAADAGITPGQLALGWVLARHPFVVALPGTRNPAHLDENVAAASLSLSVATLAAVDAIFVPGALAGRRYLPAMHAQVDTELLPEEVA</sequence>
<evidence type="ECO:0000259" key="2">
    <source>
        <dbReference type="Pfam" id="PF00248"/>
    </source>
</evidence>
<evidence type="ECO:0000256" key="1">
    <source>
        <dbReference type="ARBA" id="ARBA00023002"/>
    </source>
</evidence>